<evidence type="ECO:0000313" key="1">
    <source>
        <dbReference type="EMBL" id="GKU94143.1"/>
    </source>
</evidence>
<proteinExistence type="predicted"/>
<comment type="caution">
    <text evidence="1">The sequence shown here is derived from an EMBL/GenBank/DDBJ whole genome shotgun (WGS) entry which is preliminary data.</text>
</comment>
<sequence length="58" mass="6714">MASDETLAAERLSSAQIRLWRREMWVTERFFRFSNFLTLFSPNSAPLGGGSWLLAYDL</sequence>
<name>A0AAV5HZC8_9ROSI</name>
<dbReference type="AlphaFoldDB" id="A0AAV5HZC8"/>
<keyword evidence="2" id="KW-1185">Reference proteome</keyword>
<dbReference type="Proteomes" id="UP001054252">
    <property type="component" value="Unassembled WGS sequence"/>
</dbReference>
<reference evidence="1 2" key="1">
    <citation type="journal article" date="2021" name="Commun. Biol.">
        <title>The genome of Shorea leprosula (Dipterocarpaceae) highlights the ecological relevance of drought in aseasonal tropical rainforests.</title>
        <authorList>
            <person name="Ng K.K.S."/>
            <person name="Kobayashi M.J."/>
            <person name="Fawcett J.A."/>
            <person name="Hatakeyama M."/>
            <person name="Paape T."/>
            <person name="Ng C.H."/>
            <person name="Ang C.C."/>
            <person name="Tnah L.H."/>
            <person name="Lee C.T."/>
            <person name="Nishiyama T."/>
            <person name="Sese J."/>
            <person name="O'Brien M.J."/>
            <person name="Copetti D."/>
            <person name="Mohd Noor M.I."/>
            <person name="Ong R.C."/>
            <person name="Putra M."/>
            <person name="Sireger I.Z."/>
            <person name="Indrioko S."/>
            <person name="Kosugi Y."/>
            <person name="Izuno A."/>
            <person name="Isagi Y."/>
            <person name="Lee S.L."/>
            <person name="Shimizu K.K."/>
        </authorList>
    </citation>
    <scope>NUCLEOTIDE SEQUENCE [LARGE SCALE GENOMIC DNA]</scope>
    <source>
        <strain evidence="1">214</strain>
    </source>
</reference>
<organism evidence="1 2">
    <name type="scientific">Rubroshorea leprosula</name>
    <dbReference type="NCBI Taxonomy" id="152421"/>
    <lineage>
        <taxon>Eukaryota</taxon>
        <taxon>Viridiplantae</taxon>
        <taxon>Streptophyta</taxon>
        <taxon>Embryophyta</taxon>
        <taxon>Tracheophyta</taxon>
        <taxon>Spermatophyta</taxon>
        <taxon>Magnoliopsida</taxon>
        <taxon>eudicotyledons</taxon>
        <taxon>Gunneridae</taxon>
        <taxon>Pentapetalae</taxon>
        <taxon>rosids</taxon>
        <taxon>malvids</taxon>
        <taxon>Malvales</taxon>
        <taxon>Dipterocarpaceae</taxon>
        <taxon>Rubroshorea</taxon>
    </lineage>
</organism>
<gene>
    <name evidence="1" type="ORF">SLEP1_g7672</name>
</gene>
<evidence type="ECO:0000313" key="2">
    <source>
        <dbReference type="Proteomes" id="UP001054252"/>
    </source>
</evidence>
<accession>A0AAV5HZC8</accession>
<dbReference type="EMBL" id="BPVZ01000007">
    <property type="protein sequence ID" value="GKU94143.1"/>
    <property type="molecule type" value="Genomic_DNA"/>
</dbReference>
<protein>
    <submittedName>
        <fullName evidence="1">Uncharacterized protein</fullName>
    </submittedName>
</protein>